<evidence type="ECO:0000313" key="4">
    <source>
        <dbReference type="Proteomes" id="UP001212997"/>
    </source>
</evidence>
<dbReference type="Pfam" id="PF00069">
    <property type="entry name" value="Pkinase"/>
    <property type="match status" value="1"/>
</dbReference>
<accession>A0AAD5YIG4</accession>
<feature type="region of interest" description="Disordered" evidence="1">
    <location>
        <begin position="346"/>
        <end position="367"/>
    </location>
</feature>
<comment type="caution">
    <text evidence="3">The sequence shown here is derived from an EMBL/GenBank/DDBJ whole genome shotgun (WGS) entry which is preliminary data.</text>
</comment>
<dbReference type="InterPro" id="IPR051681">
    <property type="entry name" value="Ser/Thr_Kinases-Pseudokinases"/>
</dbReference>
<evidence type="ECO:0000313" key="3">
    <source>
        <dbReference type="EMBL" id="KAJ3483858.1"/>
    </source>
</evidence>
<dbReference type="PANTHER" id="PTHR44329">
    <property type="entry name" value="SERINE/THREONINE-PROTEIN KINASE TNNI3K-RELATED"/>
    <property type="match status" value="1"/>
</dbReference>
<dbReference type="EMBL" id="JANAWD010000211">
    <property type="protein sequence ID" value="KAJ3483858.1"/>
    <property type="molecule type" value="Genomic_DNA"/>
</dbReference>
<sequence>MPSGWSPFSKRPAPAFDVFEFTCELVVRNAAERTLNQRRVVALLRPIYASDPGQFDASPDISLIIDALRKVVTLKDEDVPYLSEARALAKALLLALCQTMQLIPASSCIGGVEGAPMDEDVIARGGFGDVRSARLHGTRVAVKRVRKLRDSSSTPKVSMSINEGISWLGLSHDSIVPFLGYYTADSCVNPDELHMVSLWMENGTLMDYLDKTTSLDVGNVQKIIKSLYEVSQGIEYIHQNKIVHGDIKAVRKLTNITKISSDLFIQSNVMIDGSLRARLTDFGCATVVGSIRQMASRKGTHRFRAPELLHSDSGPSPPTFVHCLTFNSLTLGLFWGSSFSPLAGPTGHRWGSRWPQTPTTKTGRKSNAKECMAAHEVVLEERPLQTTRSP</sequence>
<protein>
    <recommendedName>
        <fullName evidence="2">Protein kinase domain-containing protein</fullName>
    </recommendedName>
</protein>
<dbReference type="Gene3D" id="1.10.510.10">
    <property type="entry name" value="Transferase(Phosphotransferase) domain 1"/>
    <property type="match status" value="1"/>
</dbReference>
<evidence type="ECO:0000256" key="1">
    <source>
        <dbReference type="SAM" id="MobiDB-lite"/>
    </source>
</evidence>
<dbReference type="GO" id="GO:0004674">
    <property type="term" value="F:protein serine/threonine kinase activity"/>
    <property type="evidence" value="ECO:0007669"/>
    <property type="project" value="TreeGrafter"/>
</dbReference>
<dbReference type="GO" id="GO:0005524">
    <property type="term" value="F:ATP binding"/>
    <property type="evidence" value="ECO:0007669"/>
    <property type="project" value="InterPro"/>
</dbReference>
<dbReference type="AlphaFoldDB" id="A0AAD5YIG4"/>
<evidence type="ECO:0000259" key="2">
    <source>
        <dbReference type="PROSITE" id="PS50011"/>
    </source>
</evidence>
<organism evidence="3 4">
    <name type="scientific">Meripilus lineatus</name>
    <dbReference type="NCBI Taxonomy" id="2056292"/>
    <lineage>
        <taxon>Eukaryota</taxon>
        <taxon>Fungi</taxon>
        <taxon>Dikarya</taxon>
        <taxon>Basidiomycota</taxon>
        <taxon>Agaricomycotina</taxon>
        <taxon>Agaricomycetes</taxon>
        <taxon>Polyporales</taxon>
        <taxon>Meripilaceae</taxon>
        <taxon>Meripilus</taxon>
    </lineage>
</organism>
<proteinExistence type="predicted"/>
<dbReference type="InterPro" id="IPR011009">
    <property type="entry name" value="Kinase-like_dom_sf"/>
</dbReference>
<dbReference type="PROSITE" id="PS50011">
    <property type="entry name" value="PROTEIN_KINASE_DOM"/>
    <property type="match status" value="1"/>
</dbReference>
<dbReference type="InterPro" id="IPR000719">
    <property type="entry name" value="Prot_kinase_dom"/>
</dbReference>
<dbReference type="SUPFAM" id="SSF56112">
    <property type="entry name" value="Protein kinase-like (PK-like)"/>
    <property type="match status" value="1"/>
</dbReference>
<gene>
    <name evidence="3" type="ORF">NLI96_g6029</name>
</gene>
<feature type="domain" description="Protein kinase" evidence="2">
    <location>
        <begin position="116"/>
        <end position="390"/>
    </location>
</feature>
<keyword evidence="4" id="KW-1185">Reference proteome</keyword>
<dbReference type="Proteomes" id="UP001212997">
    <property type="component" value="Unassembled WGS sequence"/>
</dbReference>
<reference evidence="3" key="1">
    <citation type="submission" date="2022-07" db="EMBL/GenBank/DDBJ databases">
        <title>Genome Sequence of Physisporinus lineatus.</title>
        <authorList>
            <person name="Buettner E."/>
        </authorList>
    </citation>
    <scope>NUCLEOTIDE SEQUENCE</scope>
    <source>
        <strain evidence="3">VT162</strain>
    </source>
</reference>
<name>A0AAD5YIG4_9APHY</name>